<dbReference type="GO" id="GO:0071949">
    <property type="term" value="F:FAD binding"/>
    <property type="evidence" value="ECO:0007669"/>
    <property type="project" value="InterPro"/>
</dbReference>
<dbReference type="InterPro" id="IPR015213">
    <property type="entry name" value="Cholesterol_OX_subst-bd"/>
</dbReference>
<sequence>MSSSSNNNHGPSLSRRKFLGGTVATVAAGTVLPGCKFVAGSGSNTIPMPPEFPTGIELYQQSFVNWARETKISGVWFCSPRSAEEVVTVANWAKDHGYRLRPLGSGHGFAPTLLPRGHSGQKVVIVNTHDYMNSITVNADDEVKSASCGAGAYIEDICAELEQYDLGLYHTTAPGGVSIAGALAMNAHGAATPQLGETLQPGHSWGTLSNLVLEITAVAWNEDQGQYELRTYQRNDPAIGPLLTCLARAFITSVRIQAGPNLKIRLLSRTDLTADEVLAMPENETENSFSNLSDQHGTMDIIYYPFNPENIVWLKSWTVTPEKPESSREVLEPYQLSDGVKVAPWQADALSSTLRTFPRIVPQYNKISVDGLRSLLADEDPTTKINDIWGSAYTTTLYVQPETPRLTVAAWGVVVSRANMQRALAEWYEFFTELLADFKSRGLYPYTGPVELRAHGLENPADVLIPNAVEPTLSGARPHPDHPEKDTIIWFAINNNVDQPAAMEFNTRLEQWFYSNYASYGLVRPEWTKCYAYSDDGEFGGAWTNEEIMSEVYPRTWNQGYPADNNWDTAAAQFRAMDPHGVFTNSHLNKLFPLES</sequence>
<evidence type="ECO:0000259" key="3">
    <source>
        <dbReference type="PROSITE" id="PS51387"/>
    </source>
</evidence>
<dbReference type="PROSITE" id="PS51387">
    <property type="entry name" value="FAD_PCMH"/>
    <property type="match status" value="1"/>
</dbReference>
<dbReference type="InterPro" id="IPR016170">
    <property type="entry name" value="Cytok_DH_C_sf"/>
</dbReference>
<dbReference type="Pfam" id="PF09129">
    <property type="entry name" value="Chol_subst-bind"/>
    <property type="match status" value="1"/>
</dbReference>
<accession>A0A2K9LJ63</accession>
<feature type="domain" description="FAD-binding PCMH-type" evidence="3">
    <location>
        <begin position="69"/>
        <end position="261"/>
    </location>
</feature>
<dbReference type="OrthoDB" id="1489106at2"/>
<dbReference type="RefSeq" id="WP_101893761.1">
    <property type="nucleotide sequence ID" value="NZ_CP022684.1"/>
</dbReference>
<dbReference type="InterPro" id="IPR016166">
    <property type="entry name" value="FAD-bd_PCMH"/>
</dbReference>
<dbReference type="InterPro" id="IPR010031">
    <property type="entry name" value="FAD_lactone_oxidase-like"/>
</dbReference>
<proteinExistence type="predicted"/>
<dbReference type="SUPFAM" id="SSF56176">
    <property type="entry name" value="FAD-binding/transporter-associated domain-like"/>
    <property type="match status" value="1"/>
</dbReference>
<dbReference type="InterPro" id="IPR006094">
    <property type="entry name" value="Oxid_FAD_bind_N"/>
</dbReference>
<dbReference type="AlphaFoldDB" id="A0A2K9LJ63"/>
<protein>
    <recommendedName>
        <fullName evidence="3">FAD-binding PCMH-type domain-containing protein</fullName>
    </recommendedName>
</protein>
<dbReference type="Gene3D" id="3.40.462.10">
    <property type="entry name" value="FAD-linked oxidases, C-terminal domain"/>
    <property type="match status" value="1"/>
</dbReference>
<gene>
    <name evidence="4" type="ORF">Kalk_08210</name>
</gene>
<dbReference type="InterPro" id="IPR036318">
    <property type="entry name" value="FAD-bd_PCMH-like_sf"/>
</dbReference>
<name>A0A2K9LJ63_9GAMM</name>
<dbReference type="PANTHER" id="PTHR43762:SF1">
    <property type="entry name" value="D-ARABINONO-1,4-LACTONE OXIDASE"/>
    <property type="match status" value="1"/>
</dbReference>
<dbReference type="GO" id="GO:0016899">
    <property type="term" value="F:oxidoreductase activity, acting on the CH-OH group of donors, oxygen as acceptor"/>
    <property type="evidence" value="ECO:0007669"/>
    <property type="project" value="InterPro"/>
</dbReference>
<evidence type="ECO:0000313" key="5">
    <source>
        <dbReference type="Proteomes" id="UP000235116"/>
    </source>
</evidence>
<dbReference type="InterPro" id="IPR016164">
    <property type="entry name" value="FAD-linked_Oxase-like_C"/>
</dbReference>
<dbReference type="PROSITE" id="PS51318">
    <property type="entry name" value="TAT"/>
    <property type="match status" value="1"/>
</dbReference>
<organism evidence="4 5">
    <name type="scientific">Ketobacter alkanivorans</name>
    <dbReference type="NCBI Taxonomy" id="1917421"/>
    <lineage>
        <taxon>Bacteria</taxon>
        <taxon>Pseudomonadati</taxon>
        <taxon>Pseudomonadota</taxon>
        <taxon>Gammaproteobacteria</taxon>
        <taxon>Pseudomonadales</taxon>
        <taxon>Ketobacteraceae</taxon>
        <taxon>Ketobacter</taxon>
    </lineage>
</organism>
<dbReference type="InterPro" id="IPR006311">
    <property type="entry name" value="TAT_signal"/>
</dbReference>
<dbReference type="Gene3D" id="1.10.45.10">
    <property type="entry name" value="Vanillyl-alcohol Oxidase, Chain A, domain 4"/>
    <property type="match status" value="1"/>
</dbReference>
<dbReference type="InterPro" id="IPR016169">
    <property type="entry name" value="FAD-bd_PCMH_sub2"/>
</dbReference>
<evidence type="ECO:0000256" key="2">
    <source>
        <dbReference type="ARBA" id="ARBA00022827"/>
    </source>
</evidence>
<dbReference type="EMBL" id="CP022684">
    <property type="protein sequence ID" value="AUM12399.1"/>
    <property type="molecule type" value="Genomic_DNA"/>
</dbReference>
<dbReference type="SUPFAM" id="SSF55103">
    <property type="entry name" value="FAD-linked oxidases, C-terminal domain"/>
    <property type="match status" value="1"/>
</dbReference>
<dbReference type="KEGG" id="kak:Kalk_08210"/>
<keyword evidence="2" id="KW-0274">FAD</keyword>
<evidence type="ECO:0000313" key="4">
    <source>
        <dbReference type="EMBL" id="AUM12399.1"/>
    </source>
</evidence>
<reference evidence="5" key="1">
    <citation type="submission" date="2017-08" db="EMBL/GenBank/DDBJ databases">
        <title>Direct submision.</title>
        <authorList>
            <person name="Kim S.-J."/>
            <person name="Rhee S.-K."/>
        </authorList>
    </citation>
    <scope>NUCLEOTIDE SEQUENCE [LARGE SCALE GENOMIC DNA]</scope>
    <source>
        <strain evidence="5">GI5</strain>
    </source>
</reference>
<keyword evidence="5" id="KW-1185">Reference proteome</keyword>
<evidence type="ECO:0000256" key="1">
    <source>
        <dbReference type="ARBA" id="ARBA00022630"/>
    </source>
</evidence>
<dbReference type="Proteomes" id="UP000235116">
    <property type="component" value="Chromosome"/>
</dbReference>
<keyword evidence="1" id="KW-0285">Flavoprotein</keyword>
<dbReference type="InterPro" id="IPR016167">
    <property type="entry name" value="FAD-bd_PCMH_sub1"/>
</dbReference>
<dbReference type="InterPro" id="IPR016171">
    <property type="entry name" value="Vanillyl_alc_oxidase_C-sub2"/>
</dbReference>
<dbReference type="Gene3D" id="3.30.465.10">
    <property type="match status" value="1"/>
</dbReference>
<dbReference type="Pfam" id="PF01565">
    <property type="entry name" value="FAD_binding_4"/>
    <property type="match status" value="1"/>
</dbReference>
<dbReference type="PANTHER" id="PTHR43762">
    <property type="entry name" value="L-GULONOLACTONE OXIDASE"/>
    <property type="match status" value="1"/>
</dbReference>
<dbReference type="Gene3D" id="3.30.43.10">
    <property type="entry name" value="Uridine Diphospho-n-acetylenolpyruvylglucosamine Reductase, domain 2"/>
    <property type="match status" value="1"/>
</dbReference>